<dbReference type="RefSeq" id="WP_055227317.1">
    <property type="nucleotide sequence ID" value="NZ_CABJFB010000003.1"/>
</dbReference>
<dbReference type="InterPro" id="IPR023213">
    <property type="entry name" value="CAT-like_dom_sf"/>
</dbReference>
<dbReference type="Gene3D" id="3.30.559.10">
    <property type="entry name" value="Chloramphenicol acetyltransferase-like domain"/>
    <property type="match status" value="1"/>
</dbReference>
<evidence type="ECO:0000256" key="6">
    <source>
        <dbReference type="ARBA" id="ARBA00013449"/>
    </source>
</evidence>
<dbReference type="AlphaFoldDB" id="A0A174D0W4"/>
<sequence length="602" mass="68827">MKKEHSSRWRKLDNAAQAFPAATGKKDTRVFRFYCQLKEDIQADLLQKALEQTMEHYPVFSMVLRKGLFWFYLEQRDLPAKVEEEKRPPCSEIYVPDHKTLLFQVSYYKTRINFEVFHALTDGTGAMLFLKELVSNYLILCHPEEIFSKVSEDMLTETDFEEDSFSQYYTGKKNEKEKSRPAYQIKGEYLEQEEMEITEILLSAEAVHKCAKAHGVSVTAYLAAALVYAVYEEIPKSRLKKPVSLMVPANLRNFFPSASMTNFWSWIEIACDLGPEASFEDALQITGAAMQKEALKQEISTRMNDLVRIERNPVLRAVPLEIKNLALMAGTTLGGRSITTVYSNIGRIQMPPEYETYIERFGFFTSTDKVQMCSCSYGDSMVLGITSKIADSNIERNLMHLLQKEGIACEQEENDFPGQKEQPHGTAKLGLKIFSFTCIAAVVLCWMMNFLATPQMWWAGYATAGVFCAWLLIRVGYQKRKNPLKNSMWQLIFIMIGAILWDYATGWIGWSVDFAIPLAVLMNGATMQILARAYKMEVSEYLFYLMQSGAAGIVPAILWLTGTVRITWPSVICVGLSVLYLIGLFFFRGKDFMREMQKKFRV</sequence>
<proteinExistence type="inferred from homology"/>
<feature type="transmembrane region" description="Helical" evidence="12">
    <location>
        <begin position="566"/>
        <end position="587"/>
    </location>
</feature>
<dbReference type="SUPFAM" id="SSF52777">
    <property type="entry name" value="CoA-dependent acyltransferases"/>
    <property type="match status" value="2"/>
</dbReference>
<evidence type="ECO:0000313" key="15">
    <source>
        <dbReference type="Proteomes" id="UP000095706"/>
    </source>
</evidence>
<feature type="transmembrane region" description="Helical" evidence="12">
    <location>
        <begin position="458"/>
        <end position="477"/>
    </location>
</feature>
<evidence type="ECO:0000256" key="7">
    <source>
        <dbReference type="ARBA" id="ARBA00022679"/>
    </source>
</evidence>
<comment type="similarity">
    <text evidence="4">Belongs to the acyltransferase PapA5 family.</text>
</comment>
<feature type="transmembrane region" description="Helical" evidence="12">
    <location>
        <begin position="541"/>
        <end position="560"/>
    </location>
</feature>
<feature type="domain" description="Phthiocerol/phthiodiolone dimycocerosyl transferase C-terminal" evidence="13">
    <location>
        <begin position="205"/>
        <end position="280"/>
    </location>
</feature>
<evidence type="ECO:0000256" key="11">
    <source>
        <dbReference type="ARBA" id="ARBA00033407"/>
    </source>
</evidence>
<dbReference type="EMBL" id="CYYV01000006">
    <property type="protein sequence ID" value="CUO17680.1"/>
    <property type="molecule type" value="Genomic_DNA"/>
</dbReference>
<keyword evidence="12" id="KW-1133">Transmembrane helix</keyword>
<evidence type="ECO:0000256" key="2">
    <source>
        <dbReference type="ARBA" id="ARBA00000625"/>
    </source>
</evidence>
<evidence type="ECO:0000259" key="13">
    <source>
        <dbReference type="Pfam" id="PF16911"/>
    </source>
</evidence>
<dbReference type="GO" id="GO:0016746">
    <property type="term" value="F:acyltransferase activity"/>
    <property type="evidence" value="ECO:0007669"/>
    <property type="project" value="UniProtKB-KW"/>
</dbReference>
<evidence type="ECO:0000256" key="8">
    <source>
        <dbReference type="ARBA" id="ARBA00023315"/>
    </source>
</evidence>
<comment type="catalytic activity">
    <reaction evidence="1">
        <text>2 a mycocerosyl-[mycocerosic acid synthase] + a phthiocerol = a dimycocerosyl phthiocerol + 2 holo-[mycocerosic acid synthase].</text>
        <dbReference type="EC" id="2.3.1.282"/>
    </reaction>
</comment>
<evidence type="ECO:0000313" key="14">
    <source>
        <dbReference type="EMBL" id="CUO17680.1"/>
    </source>
</evidence>
<evidence type="ECO:0000256" key="10">
    <source>
        <dbReference type="ARBA" id="ARBA00032317"/>
    </source>
</evidence>
<dbReference type="Proteomes" id="UP000095706">
    <property type="component" value="Unassembled WGS sequence"/>
</dbReference>
<dbReference type="InterPro" id="IPR031641">
    <property type="entry name" value="PapA_C"/>
</dbReference>
<dbReference type="Gene3D" id="3.30.559.30">
    <property type="entry name" value="Nonribosomal peptide synthetase, condensation domain"/>
    <property type="match status" value="1"/>
</dbReference>
<evidence type="ECO:0000256" key="3">
    <source>
        <dbReference type="ARBA" id="ARBA00001907"/>
    </source>
</evidence>
<evidence type="ECO:0000256" key="1">
    <source>
        <dbReference type="ARBA" id="ARBA00000026"/>
    </source>
</evidence>
<keyword evidence="12" id="KW-0812">Transmembrane</keyword>
<feature type="transmembrane region" description="Helical" evidence="12">
    <location>
        <begin position="514"/>
        <end position="534"/>
    </location>
</feature>
<accession>A0A174D0W4</accession>
<dbReference type="Pfam" id="PF16911">
    <property type="entry name" value="PapA_C"/>
    <property type="match status" value="1"/>
</dbReference>
<organism evidence="14 15">
    <name type="scientific">Fusicatenibacter saccharivorans</name>
    <dbReference type="NCBI Taxonomy" id="1150298"/>
    <lineage>
        <taxon>Bacteria</taxon>
        <taxon>Bacillati</taxon>
        <taxon>Bacillota</taxon>
        <taxon>Clostridia</taxon>
        <taxon>Lachnospirales</taxon>
        <taxon>Lachnospiraceae</taxon>
        <taxon>Fusicatenibacter</taxon>
    </lineage>
</organism>
<comment type="catalytic activity">
    <reaction evidence="2">
        <text>2 a mycocerosyl-[mycocerosic acid synthase] + a phenolphthiocerol = a dimycocerosyl phenolphthiocerol + 2 holo-[mycocerosic acid synthase].</text>
        <dbReference type="EC" id="2.3.1.282"/>
    </reaction>
</comment>
<keyword evidence="12" id="KW-0472">Membrane</keyword>
<gene>
    <name evidence="14" type="ORF">ERS852406_01423</name>
</gene>
<evidence type="ECO:0000256" key="9">
    <source>
        <dbReference type="ARBA" id="ARBA00030465"/>
    </source>
</evidence>
<evidence type="ECO:0000256" key="12">
    <source>
        <dbReference type="SAM" id="Phobius"/>
    </source>
</evidence>
<dbReference type="PANTHER" id="PTHR28037:SF1">
    <property type="entry name" value="ALCOHOL O-ACETYLTRANSFERASE 1-RELATED"/>
    <property type="match status" value="1"/>
</dbReference>
<name>A0A174D0W4_9FIRM</name>
<keyword evidence="7 14" id="KW-0808">Transferase</keyword>
<feature type="transmembrane region" description="Helical" evidence="12">
    <location>
        <begin position="489"/>
        <end position="508"/>
    </location>
</feature>
<protein>
    <recommendedName>
        <fullName evidence="6">Phthiocerol/phthiodiolone dimycocerosyl transferase</fullName>
        <ecNumber evidence="5">2.3.1.282</ecNumber>
    </recommendedName>
    <alternativeName>
        <fullName evidence="11">Acyltransferase PapA5</fullName>
    </alternativeName>
    <alternativeName>
        <fullName evidence="9">Phthiocerol/phthiodiolone O-acyltransferase</fullName>
    </alternativeName>
    <alternativeName>
        <fullName evidence="10">Polyketide synthase-associated protein A5</fullName>
    </alternativeName>
</protein>
<evidence type="ECO:0000256" key="4">
    <source>
        <dbReference type="ARBA" id="ARBA00006558"/>
    </source>
</evidence>
<dbReference type="GeneID" id="79855586"/>
<dbReference type="Pfam" id="PF19845">
    <property type="entry name" value="DUF6320"/>
    <property type="match status" value="1"/>
</dbReference>
<keyword evidence="8" id="KW-0012">Acyltransferase</keyword>
<evidence type="ECO:0000256" key="5">
    <source>
        <dbReference type="ARBA" id="ARBA00012866"/>
    </source>
</evidence>
<feature type="transmembrane region" description="Helical" evidence="12">
    <location>
        <begin position="429"/>
        <end position="452"/>
    </location>
</feature>
<dbReference type="PANTHER" id="PTHR28037">
    <property type="entry name" value="ALCOHOL O-ACETYLTRANSFERASE 1-RELATED"/>
    <property type="match status" value="1"/>
</dbReference>
<dbReference type="EC" id="2.3.1.282" evidence="5"/>
<reference evidence="14 15" key="1">
    <citation type="submission" date="2015-09" db="EMBL/GenBank/DDBJ databases">
        <authorList>
            <consortium name="Pathogen Informatics"/>
        </authorList>
    </citation>
    <scope>NUCLEOTIDE SEQUENCE [LARGE SCALE GENOMIC DNA]</scope>
    <source>
        <strain evidence="14 15">2789STDY5608849</strain>
    </source>
</reference>
<dbReference type="InterPro" id="IPR046283">
    <property type="entry name" value="DUF6320"/>
</dbReference>
<dbReference type="InterPro" id="IPR052058">
    <property type="entry name" value="Alcohol_O-acetyltransferase"/>
</dbReference>
<comment type="catalytic activity">
    <reaction evidence="3">
        <text>2 a mycocerosyl-[mycocerosic acid synthase] + a phthiodiolone = a dimycocerosyl phthiodiolone + 2 holo-[mycocerosic acid synthase].</text>
        <dbReference type="EC" id="2.3.1.282"/>
    </reaction>
</comment>